<evidence type="ECO:0000313" key="9">
    <source>
        <dbReference type="Proteomes" id="UP000552836"/>
    </source>
</evidence>
<dbReference type="Proteomes" id="UP000648663">
    <property type="component" value="Unassembled WGS sequence"/>
</dbReference>
<dbReference type="CDD" id="cd01275">
    <property type="entry name" value="FHIT"/>
    <property type="match status" value="1"/>
</dbReference>
<feature type="binding site" evidence="3">
    <location>
        <position position="77"/>
    </location>
    <ligand>
        <name>substrate</name>
    </ligand>
</feature>
<dbReference type="EMBL" id="BMMI01000006">
    <property type="protein sequence ID" value="GGL74647.1"/>
    <property type="molecule type" value="Genomic_DNA"/>
</dbReference>
<reference evidence="8 9" key="3">
    <citation type="submission" date="2020-02" db="EMBL/GenBank/DDBJ databases">
        <title>Sequencing the genomes of 1000 actinobacteria strains.</title>
        <authorList>
            <person name="Klenk H.-P."/>
        </authorList>
    </citation>
    <scope>NUCLEOTIDE SEQUENCE [LARGE SCALE GENOMIC DNA]</scope>
    <source>
        <strain evidence="8 9">DSM 45201</strain>
    </source>
</reference>
<evidence type="ECO:0000256" key="4">
    <source>
        <dbReference type="PROSITE-ProRule" id="PRU00464"/>
    </source>
</evidence>
<evidence type="ECO:0000259" key="6">
    <source>
        <dbReference type="PROSITE" id="PS51084"/>
    </source>
</evidence>
<evidence type="ECO:0000313" key="8">
    <source>
        <dbReference type="EMBL" id="NIH69530.1"/>
    </source>
</evidence>
<dbReference type="InterPro" id="IPR039383">
    <property type="entry name" value="FHIT"/>
</dbReference>
<dbReference type="RefSeq" id="WP_229682171.1">
    <property type="nucleotide sequence ID" value="NZ_BAABJU010000020.1"/>
</dbReference>
<proteinExistence type="predicted"/>
<dbReference type="PROSITE" id="PS51084">
    <property type="entry name" value="HIT_2"/>
    <property type="match status" value="1"/>
</dbReference>
<feature type="domain" description="HIT" evidence="6">
    <location>
        <begin position="51"/>
        <end position="160"/>
    </location>
</feature>
<dbReference type="GO" id="GO:0000166">
    <property type="term" value="F:nucleotide binding"/>
    <property type="evidence" value="ECO:0007669"/>
    <property type="project" value="UniProtKB-KW"/>
</dbReference>
<feature type="binding site" evidence="3">
    <location>
        <position position="149"/>
    </location>
    <ligand>
        <name>substrate</name>
    </ligand>
</feature>
<sequence length="216" mass="23017">MSEDRDGAAAYRVPVRNDDDGPTSGFEHLWTPYRMAYIRGENKPSGDHDCPFCLIPAMSDEDGLIVARGATVFAVLNLYPYNAGHLMVVPYRHVPDYTDLTLAEVAELGAFTQTAMRVVRSVSGAHGFNIGMNQGSVAGAGIADHLHQHAVPRWGGDTNFMPVVGLTRVLPQVLAETRALLAGAWPAAGRPGTGQPGPEQPDPGRSTGPEPHPTVA</sequence>
<keyword evidence="8" id="KW-0808">Transferase</keyword>
<protein>
    <submittedName>
        <fullName evidence="8">ATP adenylyltransferase</fullName>
        <ecNumber evidence="8">2.7.7.53</ecNumber>
    </submittedName>
    <submittedName>
        <fullName evidence="7">Hydrolase</fullName>
    </submittedName>
</protein>
<accession>A0A846M4V7</accession>
<dbReference type="PANTHER" id="PTHR42997:SF1">
    <property type="entry name" value="AP-4-A PHOSPHORYLASE"/>
    <property type="match status" value="1"/>
</dbReference>
<dbReference type="PANTHER" id="PTHR42997">
    <property type="entry name" value="HIT FAMILY HYDROLASE"/>
    <property type="match status" value="1"/>
</dbReference>
<comment type="caution">
    <text evidence="8">The sequence shown here is derived from an EMBL/GenBank/DDBJ whole genome shotgun (WGS) entry which is preliminary data.</text>
</comment>
<dbReference type="Gene3D" id="3.30.428.10">
    <property type="entry name" value="HIT-like"/>
    <property type="match status" value="1"/>
</dbReference>
<dbReference type="SUPFAM" id="SSF54197">
    <property type="entry name" value="HIT-like"/>
    <property type="match status" value="1"/>
</dbReference>
<feature type="short sequence motif" description="Histidine triad motif" evidence="4">
    <location>
        <begin position="145"/>
        <end position="149"/>
    </location>
</feature>
<feature type="active site" description="Tele-AMP-histidine intermediate" evidence="2">
    <location>
        <position position="147"/>
    </location>
</feature>
<reference evidence="10" key="2">
    <citation type="journal article" date="2019" name="Int. J. Syst. Evol. Microbiol.">
        <title>The Global Catalogue of Microorganisms (GCM) 10K type strain sequencing project: providing services to taxonomists for standard genome sequencing and annotation.</title>
        <authorList>
            <consortium name="The Broad Institute Genomics Platform"/>
            <consortium name="The Broad Institute Genome Sequencing Center for Infectious Disease"/>
            <person name="Wu L."/>
            <person name="Ma J."/>
        </authorList>
    </citation>
    <scope>NUCLEOTIDE SEQUENCE [LARGE SCALE GENOMIC DNA]</scope>
    <source>
        <strain evidence="10">CGMCC 4.5581</strain>
    </source>
</reference>
<keyword evidence="8" id="KW-0548">Nucleotidyltransferase</keyword>
<evidence type="ECO:0000256" key="1">
    <source>
        <dbReference type="ARBA" id="ARBA00022741"/>
    </source>
</evidence>
<name>A0A846M4V7_9ACTN</name>
<evidence type="ECO:0000256" key="2">
    <source>
        <dbReference type="PIRSR" id="PIRSR639383-1"/>
    </source>
</evidence>
<dbReference type="GO" id="GO:0016787">
    <property type="term" value="F:hydrolase activity"/>
    <property type="evidence" value="ECO:0007669"/>
    <property type="project" value="UniProtKB-KW"/>
</dbReference>
<keyword evidence="7" id="KW-0378">Hydrolase</keyword>
<feature type="region of interest" description="Disordered" evidence="5">
    <location>
        <begin position="186"/>
        <end position="216"/>
    </location>
</feature>
<dbReference type="GO" id="GO:0003877">
    <property type="term" value="F:ATP:ADP adenylyltransferase activity"/>
    <property type="evidence" value="ECO:0007669"/>
    <property type="project" value="UniProtKB-EC"/>
</dbReference>
<dbReference type="InterPro" id="IPR052908">
    <property type="entry name" value="AP-4-A_phosphorylase"/>
</dbReference>
<reference evidence="7" key="1">
    <citation type="journal article" date="2014" name="Int. J. Syst. Evol. Microbiol.">
        <title>Complete genome of a new Firmicutes species belonging to the dominant human colonic microbiota ('Ruminococcus bicirculans') reveals two chromosomes and a selective capacity to utilize plant glucans.</title>
        <authorList>
            <consortium name="NISC Comparative Sequencing Program"/>
            <person name="Wegmann U."/>
            <person name="Louis P."/>
            <person name="Goesmann A."/>
            <person name="Henrissat B."/>
            <person name="Duncan S.H."/>
            <person name="Flint H.J."/>
        </authorList>
    </citation>
    <scope>NUCLEOTIDE SEQUENCE</scope>
    <source>
        <strain evidence="7">CGMCC 4.5581</strain>
    </source>
</reference>
<dbReference type="Pfam" id="PF01230">
    <property type="entry name" value="HIT"/>
    <property type="match status" value="1"/>
</dbReference>
<evidence type="ECO:0000313" key="7">
    <source>
        <dbReference type="EMBL" id="GGL74647.1"/>
    </source>
</evidence>
<dbReference type="InterPro" id="IPR011146">
    <property type="entry name" value="HIT-like"/>
</dbReference>
<dbReference type="EMBL" id="JAAMPA010000002">
    <property type="protein sequence ID" value="NIH69530.1"/>
    <property type="molecule type" value="Genomic_DNA"/>
</dbReference>
<organism evidence="8 9">
    <name type="scientific">Modestobacter marinus</name>
    <dbReference type="NCBI Taxonomy" id="477641"/>
    <lineage>
        <taxon>Bacteria</taxon>
        <taxon>Bacillati</taxon>
        <taxon>Actinomycetota</taxon>
        <taxon>Actinomycetes</taxon>
        <taxon>Geodermatophilales</taxon>
        <taxon>Geodermatophilaceae</taxon>
        <taxon>Modestobacter</taxon>
    </lineage>
</organism>
<dbReference type="Proteomes" id="UP000552836">
    <property type="component" value="Unassembled WGS sequence"/>
</dbReference>
<keyword evidence="1" id="KW-0547">Nucleotide-binding</keyword>
<dbReference type="AlphaFoldDB" id="A0A846M4V7"/>
<gene>
    <name evidence="8" type="ORF">FB380_004018</name>
    <name evidence="7" type="ORF">GCM10011589_33310</name>
</gene>
<dbReference type="EC" id="2.7.7.53" evidence="8"/>
<keyword evidence="10" id="KW-1185">Reference proteome</keyword>
<evidence type="ECO:0000256" key="3">
    <source>
        <dbReference type="PIRSR" id="PIRSR639383-2"/>
    </source>
</evidence>
<dbReference type="InterPro" id="IPR036265">
    <property type="entry name" value="HIT-like_sf"/>
</dbReference>
<reference evidence="7" key="4">
    <citation type="submission" date="2024-05" db="EMBL/GenBank/DDBJ databases">
        <authorList>
            <person name="Sun Q."/>
            <person name="Zhou Y."/>
        </authorList>
    </citation>
    <scope>NUCLEOTIDE SEQUENCE</scope>
    <source>
        <strain evidence="7">CGMCC 4.5581</strain>
    </source>
</reference>
<evidence type="ECO:0000313" key="10">
    <source>
        <dbReference type="Proteomes" id="UP000648663"/>
    </source>
</evidence>
<evidence type="ECO:0000256" key="5">
    <source>
        <dbReference type="SAM" id="MobiDB-lite"/>
    </source>
</evidence>